<evidence type="ECO:0000256" key="2">
    <source>
        <dbReference type="ARBA" id="ARBA00023002"/>
    </source>
</evidence>
<evidence type="ECO:0000256" key="1">
    <source>
        <dbReference type="ARBA" id="ARBA00007198"/>
    </source>
</evidence>
<evidence type="ECO:0000313" key="6">
    <source>
        <dbReference type="EMBL" id="MQT90415.1"/>
    </source>
</evidence>
<dbReference type="PANTHER" id="PTHR30041">
    <property type="entry name" value="ARSENATE REDUCTASE"/>
    <property type="match status" value="1"/>
</dbReference>
<keyword evidence="2 4" id="KW-0560">Oxidoreductase</keyword>
<evidence type="ECO:0000313" key="5">
    <source>
        <dbReference type="EMBL" id="MQT46264.1"/>
    </source>
</evidence>
<dbReference type="AlphaFoldDB" id="A0A6A7YCC7"/>
<dbReference type="Proteomes" id="UP000441404">
    <property type="component" value="Unassembled WGS sequence"/>
</dbReference>
<comment type="catalytic activity">
    <reaction evidence="4">
        <text>[glutaredoxin]-dithiol + arsenate + glutathione + H(+) = glutathionyl-S-S-[glutaredoxin] + arsenite + H2O</text>
        <dbReference type="Rhea" id="RHEA:22016"/>
        <dbReference type="Rhea" id="RHEA-COMP:10729"/>
        <dbReference type="Rhea" id="RHEA-COMP:17668"/>
        <dbReference type="ChEBI" id="CHEBI:15377"/>
        <dbReference type="ChEBI" id="CHEBI:15378"/>
        <dbReference type="ChEBI" id="CHEBI:29242"/>
        <dbReference type="ChEBI" id="CHEBI:29950"/>
        <dbReference type="ChEBI" id="CHEBI:48597"/>
        <dbReference type="ChEBI" id="CHEBI:57925"/>
        <dbReference type="ChEBI" id="CHEBI:146199"/>
        <dbReference type="EC" id="1.20.4.1"/>
    </reaction>
</comment>
<dbReference type="NCBIfam" id="TIGR00014">
    <property type="entry name" value="arsC"/>
    <property type="match status" value="1"/>
</dbReference>
<dbReference type="Pfam" id="PF03960">
    <property type="entry name" value="ArsC"/>
    <property type="match status" value="1"/>
</dbReference>
<dbReference type="PANTHER" id="PTHR30041:SF4">
    <property type="entry name" value="ARSENATE REDUCTASE"/>
    <property type="match status" value="1"/>
</dbReference>
<evidence type="ECO:0000256" key="4">
    <source>
        <dbReference type="RuleBase" id="RU362029"/>
    </source>
</evidence>
<name>A0A6A7YCC7_9PSED</name>
<accession>A0A6A7YCC7</accession>
<dbReference type="Proteomes" id="UP000489190">
    <property type="component" value="Unassembled WGS sequence"/>
</dbReference>
<organism evidence="6 8">
    <name type="scientific">Pseudomonas helleri</name>
    <dbReference type="NCBI Taxonomy" id="1608996"/>
    <lineage>
        <taxon>Bacteria</taxon>
        <taxon>Pseudomonadati</taxon>
        <taxon>Pseudomonadota</taxon>
        <taxon>Gammaproteobacteria</taxon>
        <taxon>Pseudomonadales</taxon>
        <taxon>Pseudomonadaceae</taxon>
        <taxon>Pseudomonas</taxon>
    </lineage>
</organism>
<dbReference type="Gene3D" id="3.40.30.10">
    <property type="entry name" value="Glutaredoxin"/>
    <property type="match status" value="1"/>
</dbReference>
<dbReference type="InterPro" id="IPR006659">
    <property type="entry name" value="Arsenate_reductase"/>
</dbReference>
<dbReference type="EMBL" id="WIWI01000037">
    <property type="protein sequence ID" value="MQT90415.1"/>
    <property type="molecule type" value="Genomic_DNA"/>
</dbReference>
<dbReference type="SUPFAM" id="SSF52833">
    <property type="entry name" value="Thioredoxin-like"/>
    <property type="match status" value="1"/>
</dbReference>
<gene>
    <name evidence="6" type="primary">arsC</name>
    <name evidence="6" type="ORF">GHO39_14910</name>
    <name evidence="5" type="ORF">GHO40_05920</name>
</gene>
<dbReference type="InterPro" id="IPR006660">
    <property type="entry name" value="Arsenate_reductase-like"/>
</dbReference>
<dbReference type="EMBL" id="WIWJ01000007">
    <property type="protein sequence ID" value="MQT46264.1"/>
    <property type="molecule type" value="Genomic_DNA"/>
</dbReference>
<comment type="similarity">
    <text evidence="1 3 4">Belongs to the ArsC family.</text>
</comment>
<proteinExistence type="inferred from homology"/>
<dbReference type="CDD" id="cd03034">
    <property type="entry name" value="ArsC_ArsC"/>
    <property type="match status" value="1"/>
</dbReference>
<dbReference type="PROSITE" id="PS51353">
    <property type="entry name" value="ARSC"/>
    <property type="match status" value="1"/>
</dbReference>
<comment type="caution">
    <text evidence="6">The sequence shown here is derived from an EMBL/GenBank/DDBJ whole genome shotgun (WGS) entry which is preliminary data.</text>
</comment>
<dbReference type="GO" id="GO:0008794">
    <property type="term" value="F:arsenate reductase (glutaredoxin) activity"/>
    <property type="evidence" value="ECO:0007669"/>
    <property type="project" value="UniProtKB-UniRule"/>
</dbReference>
<dbReference type="EC" id="1.20.4.1" evidence="4"/>
<dbReference type="RefSeq" id="WP_153329076.1">
    <property type="nucleotide sequence ID" value="NZ_WIWI01000037.1"/>
</dbReference>
<evidence type="ECO:0000313" key="8">
    <source>
        <dbReference type="Proteomes" id="UP000489190"/>
    </source>
</evidence>
<protein>
    <recommendedName>
        <fullName evidence="4">Arsenate reductase</fullName>
        <ecNumber evidence="4">1.20.4.1</ecNumber>
    </recommendedName>
</protein>
<reference evidence="7 8" key="1">
    <citation type="submission" date="2019-10" db="EMBL/GenBank/DDBJ databases">
        <title>Evaluation of single-gene subtyping targets for Pseudomonas.</title>
        <authorList>
            <person name="Reichler S.J."/>
            <person name="Orsi R.H."/>
            <person name="Wiedmann M."/>
            <person name="Martin N.H."/>
            <person name="Murphy S.I."/>
        </authorList>
    </citation>
    <scope>NUCLEOTIDE SEQUENCE [LARGE SCALE GENOMIC DNA]</scope>
    <source>
        <strain evidence="6 8">FSL R10-3254</strain>
        <strain evidence="5 7">FSL R10-3257</strain>
    </source>
</reference>
<dbReference type="InterPro" id="IPR036249">
    <property type="entry name" value="Thioredoxin-like_sf"/>
</dbReference>
<evidence type="ECO:0000256" key="3">
    <source>
        <dbReference type="PROSITE-ProRule" id="PRU01282"/>
    </source>
</evidence>
<sequence>MTDLTLYHNPRCSKSRAALEILEARSLAPTVVRYLDTPLEATQLRSLLGKLGLSARQLLRSGEDEYKALNLADTSLSDEQLIAAMAAHPKLIERPILVAGDKAVIGRPPEKVLEILP</sequence>
<evidence type="ECO:0000313" key="7">
    <source>
        <dbReference type="Proteomes" id="UP000441404"/>
    </source>
</evidence>